<dbReference type="GO" id="GO:0000978">
    <property type="term" value="F:RNA polymerase II cis-regulatory region sequence-specific DNA binding"/>
    <property type="evidence" value="ECO:0007669"/>
    <property type="project" value="TreeGrafter"/>
</dbReference>
<feature type="region of interest" description="Disordered" evidence="7">
    <location>
        <begin position="221"/>
        <end position="246"/>
    </location>
</feature>
<reference evidence="9 10" key="1">
    <citation type="journal article" date="2013" name="Genome Biol.">
        <title>Draft genome of the mountain pine beetle, Dendroctonus ponderosae Hopkins, a major forest pest.</title>
        <authorList>
            <person name="Keeling C.I."/>
            <person name="Yuen M.M."/>
            <person name="Liao N.Y."/>
            <person name="Docking T.R."/>
            <person name="Chan S.K."/>
            <person name="Taylor G.A."/>
            <person name="Palmquist D.L."/>
            <person name="Jackman S.D."/>
            <person name="Nguyen A."/>
            <person name="Li M."/>
            <person name="Henderson H."/>
            <person name="Janes J.K."/>
            <person name="Zhao Y."/>
            <person name="Pandoh P."/>
            <person name="Moore R."/>
            <person name="Sperling F.A."/>
            <person name="Huber D.P."/>
            <person name="Birol I."/>
            <person name="Jones S.J."/>
            <person name="Bohlmann J."/>
        </authorList>
    </citation>
    <scope>NUCLEOTIDE SEQUENCE</scope>
</reference>
<dbReference type="EMBL" id="KB632432">
    <property type="protein sequence ID" value="ERL95543.1"/>
    <property type="molecule type" value="Genomic_DNA"/>
</dbReference>
<dbReference type="Proteomes" id="UP000030742">
    <property type="component" value="Unassembled WGS sequence"/>
</dbReference>
<name>U4USP7_DENPD</name>
<feature type="region of interest" description="Disordered" evidence="7">
    <location>
        <begin position="52"/>
        <end position="90"/>
    </location>
</feature>
<protein>
    <recommendedName>
        <fullName evidence="8">BZIP domain-containing protein</fullName>
    </recommendedName>
</protein>
<dbReference type="SUPFAM" id="SSF57959">
    <property type="entry name" value="Leucine zipper domain"/>
    <property type="match status" value="1"/>
</dbReference>
<dbReference type="PANTHER" id="PTHR45996">
    <property type="entry name" value="AGAP001464-PB"/>
    <property type="match status" value="1"/>
</dbReference>
<proteinExistence type="predicted"/>
<evidence type="ECO:0000259" key="8">
    <source>
        <dbReference type="PROSITE" id="PS50217"/>
    </source>
</evidence>
<evidence type="ECO:0000256" key="7">
    <source>
        <dbReference type="SAM" id="MobiDB-lite"/>
    </source>
</evidence>
<organism evidence="9 10">
    <name type="scientific">Dendroctonus ponderosae</name>
    <name type="common">Mountain pine beetle</name>
    <dbReference type="NCBI Taxonomy" id="77166"/>
    <lineage>
        <taxon>Eukaryota</taxon>
        <taxon>Metazoa</taxon>
        <taxon>Ecdysozoa</taxon>
        <taxon>Arthropoda</taxon>
        <taxon>Hexapoda</taxon>
        <taxon>Insecta</taxon>
        <taxon>Pterygota</taxon>
        <taxon>Neoptera</taxon>
        <taxon>Endopterygota</taxon>
        <taxon>Coleoptera</taxon>
        <taxon>Polyphaga</taxon>
        <taxon>Cucujiformia</taxon>
        <taxon>Curculionidae</taxon>
        <taxon>Scolytinae</taxon>
        <taxon>Dendroctonus</taxon>
    </lineage>
</organism>
<accession>U4USP7</accession>
<dbReference type="GO" id="GO:0005634">
    <property type="term" value="C:nucleus"/>
    <property type="evidence" value="ECO:0007669"/>
    <property type="project" value="UniProtKB-ARBA"/>
</dbReference>
<keyword evidence="5" id="KW-0539">Nucleus</keyword>
<dbReference type="PROSITE" id="PS50217">
    <property type="entry name" value="BZIP"/>
    <property type="match status" value="1"/>
</dbReference>
<keyword evidence="3" id="KW-0238">DNA-binding</keyword>
<feature type="compositionally biased region" description="Polar residues" evidence="7">
    <location>
        <begin position="74"/>
        <end position="90"/>
    </location>
</feature>
<evidence type="ECO:0000256" key="3">
    <source>
        <dbReference type="ARBA" id="ARBA00023125"/>
    </source>
</evidence>
<evidence type="ECO:0000313" key="10">
    <source>
        <dbReference type="Proteomes" id="UP000030742"/>
    </source>
</evidence>
<evidence type="ECO:0000256" key="5">
    <source>
        <dbReference type="ARBA" id="ARBA00023242"/>
    </source>
</evidence>
<dbReference type="Pfam" id="PF00170">
    <property type="entry name" value="bZIP_1"/>
    <property type="match status" value="1"/>
</dbReference>
<dbReference type="AlphaFoldDB" id="U4USP7"/>
<feature type="coiled-coil region" evidence="6">
    <location>
        <begin position="300"/>
        <end position="341"/>
    </location>
</feature>
<dbReference type="InterPro" id="IPR004827">
    <property type="entry name" value="bZIP"/>
</dbReference>
<keyword evidence="2" id="KW-0805">Transcription regulation</keyword>
<keyword evidence="4" id="KW-0804">Transcription</keyword>
<evidence type="ECO:0000256" key="2">
    <source>
        <dbReference type="ARBA" id="ARBA00023015"/>
    </source>
</evidence>
<evidence type="ECO:0000313" key="9">
    <source>
        <dbReference type="EMBL" id="ERL95543.1"/>
    </source>
</evidence>
<evidence type="ECO:0000256" key="4">
    <source>
        <dbReference type="ARBA" id="ARBA00023163"/>
    </source>
</evidence>
<dbReference type="SMART" id="SM00338">
    <property type="entry name" value="BRLZ"/>
    <property type="match status" value="1"/>
</dbReference>
<sequence length="526" mass="58937">MNISDVFLACGEEGNGNMDLSLNYDNTELMSSEFFDSVLSLENDLEEGFLSNFEDDNNMSSDASHSDDVLSPESYYSESDKNSTYSAENNDNEATSVLNNIDGIDDPILLSFLDTITQQQDTKQISASKSPASGVLPQRTPRATKILIQNPSNKKCIAKPISNATLRKSSIKGKPQILKVQQITNNGRPVLLPLSFKSIKILNSSADVAALSNGRKRKIGTIDIEQDDDDDSDRHPGANHQYPPLNLNNEEKRLLSKEGIQLPSHYPLTKNEERELKRIRRKIRNKISAQDSRKRKKEYVDGLEERVKRGSDENKNLLQRVRELQRQNRTLIAHVNRLQALICKSSTSKATPSTCLMVVLLSALLVSLPNMRLFQNKQMSTVNEQAGIRRSLLSDLQATEDDLNMEEFLVFKDDDPEYVNKFGDEVHGVDNFTLDNIITEHGSRVIEKMRNLISQKSGEVLDINLARFGGTYNKNGFIEPDIDDYHPGDEGPPLKRARFASDFITSKGGGEPVVSSTFTNQVIKKI</sequence>
<evidence type="ECO:0000256" key="1">
    <source>
        <dbReference type="ARBA" id="ARBA00004648"/>
    </source>
</evidence>
<keyword evidence="6" id="KW-0175">Coiled coil</keyword>
<dbReference type="GO" id="GO:0005789">
    <property type="term" value="C:endoplasmic reticulum membrane"/>
    <property type="evidence" value="ECO:0007669"/>
    <property type="project" value="UniProtKB-SubCell"/>
</dbReference>
<dbReference type="Gene3D" id="1.20.5.170">
    <property type="match status" value="1"/>
</dbReference>
<dbReference type="STRING" id="77166.U4USP7"/>
<dbReference type="InterPro" id="IPR051381">
    <property type="entry name" value="CREB_ATF_subfamily"/>
</dbReference>
<dbReference type="PANTHER" id="PTHR45996:SF3">
    <property type="entry name" value="CREB-H TRANSCRIPTION FACTOR HOMOLOG LET-607"/>
    <property type="match status" value="1"/>
</dbReference>
<dbReference type="InterPro" id="IPR046347">
    <property type="entry name" value="bZIP_sf"/>
</dbReference>
<feature type="domain" description="BZIP" evidence="8">
    <location>
        <begin position="275"/>
        <end position="338"/>
    </location>
</feature>
<dbReference type="GO" id="GO:0000981">
    <property type="term" value="F:DNA-binding transcription factor activity, RNA polymerase II-specific"/>
    <property type="evidence" value="ECO:0007669"/>
    <property type="project" value="TreeGrafter"/>
</dbReference>
<gene>
    <name evidence="9" type="ORF">D910_12804</name>
</gene>
<dbReference type="CDD" id="cd14689">
    <property type="entry name" value="bZIP_CREB3"/>
    <property type="match status" value="1"/>
</dbReference>
<comment type="subcellular location">
    <subcellularLocation>
        <location evidence="1">Endoplasmic reticulum membrane</location>
        <topology evidence="1">Single-pass type II membrane protein</topology>
    </subcellularLocation>
</comment>
<evidence type="ECO:0000256" key="6">
    <source>
        <dbReference type="SAM" id="Coils"/>
    </source>
</evidence>
<dbReference type="OrthoDB" id="674948at2759"/>